<accession>A0ABW5NCF0</accession>
<sequence length="524" mass="58459">MRPLLHNFLKENVQCHPAKVAVTMAKKEYTFNDINTQSDQIAAYLQKAGVKRGDRVVILLGNTVYTVTSFWAILKAGAVVIPVGMELKPEKIEYILQDSGATVLITNKEVVAQNKEMLESTPLFKVIMVDETKTYKENLYANMETVLADKEYELSPVDTISIDLSAIIYTSGSTGEPKGVMLTHENMVTATNSLNAYLGYTVEDKVLCALPLSFDYGLYQMIMCISTGATLVLEKEFTWPIFLLKSIIAHQVTILPAVPTMVMLLHEQNKKSKLDLSSVRAVTNTGAALTETNIGMVKNLFSQAKIFSMYGLTECKRCTYLPPEDIDKKPNSVGIAIPNTELWLVDDDGFVIKEPNQIGQLVIRGATVMRGYWNKPEKTAEKLKEGLFPGEKVLYTGDYCSLDEDGYLYFKGRMDHMIKSRGIKVSPKEVEDYISNIPEINSVLVTGVPDEDYGEVLFAFVVLEEGKQLSKETIIALCKQDLEAYKVPEYVSIITSMPKTPNGKFDVIKLKNQALEEVKNNVKA</sequence>
<gene>
    <name evidence="3" type="ORF">ACFSTE_16895</name>
</gene>
<dbReference type="PANTHER" id="PTHR43767:SF10">
    <property type="entry name" value="SURFACTIN SYNTHASE SUBUNIT 1"/>
    <property type="match status" value="1"/>
</dbReference>
<name>A0ABW5NCF0_9FLAO</name>
<reference evidence="4" key="1">
    <citation type="journal article" date="2019" name="Int. J. Syst. Evol. Microbiol.">
        <title>The Global Catalogue of Microorganisms (GCM) 10K type strain sequencing project: providing services to taxonomists for standard genome sequencing and annotation.</title>
        <authorList>
            <consortium name="The Broad Institute Genomics Platform"/>
            <consortium name="The Broad Institute Genome Sequencing Center for Infectious Disease"/>
            <person name="Wu L."/>
            <person name="Ma J."/>
        </authorList>
    </citation>
    <scope>NUCLEOTIDE SEQUENCE [LARGE SCALE GENOMIC DNA]</scope>
    <source>
        <strain evidence="4">KCTC 42423</strain>
    </source>
</reference>
<protein>
    <submittedName>
        <fullName evidence="3">Class I adenylate-forming enzyme family protein</fullName>
    </submittedName>
</protein>
<evidence type="ECO:0000259" key="2">
    <source>
        <dbReference type="Pfam" id="PF13193"/>
    </source>
</evidence>
<dbReference type="InterPro" id="IPR020845">
    <property type="entry name" value="AMP-binding_CS"/>
</dbReference>
<organism evidence="3 4">
    <name type="scientific">Aquimarina hainanensis</name>
    <dbReference type="NCBI Taxonomy" id="1578017"/>
    <lineage>
        <taxon>Bacteria</taxon>
        <taxon>Pseudomonadati</taxon>
        <taxon>Bacteroidota</taxon>
        <taxon>Flavobacteriia</taxon>
        <taxon>Flavobacteriales</taxon>
        <taxon>Flavobacteriaceae</taxon>
        <taxon>Aquimarina</taxon>
    </lineage>
</organism>
<dbReference type="Proteomes" id="UP001597459">
    <property type="component" value="Unassembled WGS sequence"/>
</dbReference>
<dbReference type="Gene3D" id="3.40.50.12780">
    <property type="entry name" value="N-terminal domain of ligase-like"/>
    <property type="match status" value="1"/>
</dbReference>
<dbReference type="InterPro" id="IPR000873">
    <property type="entry name" value="AMP-dep_synth/lig_dom"/>
</dbReference>
<dbReference type="Pfam" id="PF00501">
    <property type="entry name" value="AMP-binding"/>
    <property type="match status" value="1"/>
</dbReference>
<evidence type="ECO:0000313" key="3">
    <source>
        <dbReference type="EMBL" id="MFD2592516.1"/>
    </source>
</evidence>
<keyword evidence="4" id="KW-1185">Reference proteome</keyword>
<dbReference type="InterPro" id="IPR025110">
    <property type="entry name" value="AMP-bd_C"/>
</dbReference>
<dbReference type="Gene3D" id="3.30.300.30">
    <property type="match status" value="1"/>
</dbReference>
<dbReference type="InterPro" id="IPR042099">
    <property type="entry name" value="ANL_N_sf"/>
</dbReference>
<feature type="domain" description="AMP-binding enzyme C-terminal" evidence="2">
    <location>
        <begin position="429"/>
        <end position="504"/>
    </location>
</feature>
<evidence type="ECO:0000313" key="4">
    <source>
        <dbReference type="Proteomes" id="UP001597459"/>
    </source>
</evidence>
<evidence type="ECO:0000259" key="1">
    <source>
        <dbReference type="Pfam" id="PF00501"/>
    </source>
</evidence>
<proteinExistence type="predicted"/>
<dbReference type="InterPro" id="IPR050237">
    <property type="entry name" value="ATP-dep_AMP-bd_enzyme"/>
</dbReference>
<dbReference type="PROSITE" id="PS00455">
    <property type="entry name" value="AMP_BINDING"/>
    <property type="match status" value="1"/>
</dbReference>
<dbReference type="SUPFAM" id="SSF56801">
    <property type="entry name" value="Acetyl-CoA synthetase-like"/>
    <property type="match status" value="1"/>
</dbReference>
<feature type="domain" description="AMP-dependent synthetase/ligase" evidence="1">
    <location>
        <begin position="10"/>
        <end position="373"/>
    </location>
</feature>
<comment type="caution">
    <text evidence="3">The sequence shown here is derived from an EMBL/GenBank/DDBJ whole genome shotgun (WGS) entry which is preliminary data.</text>
</comment>
<dbReference type="PANTHER" id="PTHR43767">
    <property type="entry name" value="LONG-CHAIN-FATTY-ACID--COA LIGASE"/>
    <property type="match status" value="1"/>
</dbReference>
<dbReference type="Pfam" id="PF13193">
    <property type="entry name" value="AMP-binding_C"/>
    <property type="match status" value="1"/>
</dbReference>
<dbReference type="RefSeq" id="WP_378254551.1">
    <property type="nucleotide sequence ID" value="NZ_JBHSJV010000001.1"/>
</dbReference>
<dbReference type="EMBL" id="JBHULX010000039">
    <property type="protein sequence ID" value="MFD2592516.1"/>
    <property type="molecule type" value="Genomic_DNA"/>
</dbReference>
<dbReference type="InterPro" id="IPR045851">
    <property type="entry name" value="AMP-bd_C_sf"/>
</dbReference>